<keyword evidence="1" id="KW-1133">Transmembrane helix</keyword>
<accession>A0A9W7BG52</accession>
<feature type="transmembrane region" description="Helical" evidence="1">
    <location>
        <begin position="12"/>
        <end position="34"/>
    </location>
</feature>
<dbReference type="AlphaFoldDB" id="A0A9W7BG52"/>
<name>A0A9W7BG52_9STRA</name>
<evidence type="ECO:0000313" key="2">
    <source>
        <dbReference type="EMBL" id="GMH87300.1"/>
    </source>
</evidence>
<evidence type="ECO:0000313" key="3">
    <source>
        <dbReference type="Proteomes" id="UP001162640"/>
    </source>
</evidence>
<feature type="transmembrane region" description="Helical" evidence="1">
    <location>
        <begin position="160"/>
        <end position="179"/>
    </location>
</feature>
<evidence type="ECO:0000256" key="1">
    <source>
        <dbReference type="SAM" id="Phobius"/>
    </source>
</evidence>
<feature type="transmembrane region" description="Helical" evidence="1">
    <location>
        <begin position="121"/>
        <end position="139"/>
    </location>
</feature>
<sequence>MFNNNRKCKKCNVIVSILVIVGSHLTFLFAARYVRKIASGTSVGFQKMIRLKILSTFFQTSEITTMVKISWPSIAFCTMPFKLPTAVVGASLCGALVSDPKVVCNPYTSGGKLSRTKEANLLQALSSLLINAGFFAILWKTKPLVYFPCSLLKNQNLNNLAELRGAGATLAGNFLVLIGSTSPYNQGLMNVLKTIFAIINLAFLAVFLYGFYIDIKKTKEEKQFLLKSQSSVEDGRATSFSRAESVSEKLADSVKEAEADFDGILVSLAMDLAEHTGKSASDLEGLDDITKDKGFDFCQKILLGSRRQRQVRRKVLNRNRKESSRNRQQ</sequence>
<protein>
    <submittedName>
        <fullName evidence="2">Uncharacterized protein</fullName>
    </submittedName>
</protein>
<dbReference type="EMBL" id="BLQM01000392">
    <property type="protein sequence ID" value="GMH87300.1"/>
    <property type="molecule type" value="Genomic_DNA"/>
</dbReference>
<keyword evidence="1" id="KW-0472">Membrane</keyword>
<dbReference type="Proteomes" id="UP001162640">
    <property type="component" value="Unassembled WGS sequence"/>
</dbReference>
<comment type="caution">
    <text evidence="2">The sequence shown here is derived from an EMBL/GenBank/DDBJ whole genome shotgun (WGS) entry which is preliminary data.</text>
</comment>
<gene>
    <name evidence="2" type="ORF">TL16_g10809</name>
</gene>
<feature type="transmembrane region" description="Helical" evidence="1">
    <location>
        <begin position="191"/>
        <end position="212"/>
    </location>
</feature>
<reference evidence="3" key="1">
    <citation type="journal article" date="2023" name="Commun. Biol.">
        <title>Genome analysis of Parmales, the sister group of diatoms, reveals the evolutionary specialization of diatoms from phago-mixotrophs to photoautotrophs.</title>
        <authorList>
            <person name="Ban H."/>
            <person name="Sato S."/>
            <person name="Yoshikawa S."/>
            <person name="Yamada K."/>
            <person name="Nakamura Y."/>
            <person name="Ichinomiya M."/>
            <person name="Sato N."/>
            <person name="Blanc-Mathieu R."/>
            <person name="Endo H."/>
            <person name="Kuwata A."/>
            <person name="Ogata H."/>
        </authorList>
    </citation>
    <scope>NUCLEOTIDE SEQUENCE [LARGE SCALE GENOMIC DNA]</scope>
</reference>
<keyword evidence="1" id="KW-0812">Transmembrane</keyword>
<proteinExistence type="predicted"/>
<organism evidence="2 3">
    <name type="scientific">Triparma laevis f. inornata</name>
    <dbReference type="NCBI Taxonomy" id="1714386"/>
    <lineage>
        <taxon>Eukaryota</taxon>
        <taxon>Sar</taxon>
        <taxon>Stramenopiles</taxon>
        <taxon>Ochrophyta</taxon>
        <taxon>Bolidophyceae</taxon>
        <taxon>Parmales</taxon>
        <taxon>Triparmaceae</taxon>
        <taxon>Triparma</taxon>
    </lineage>
</organism>